<keyword evidence="3" id="KW-1185">Reference proteome</keyword>
<dbReference type="AlphaFoldDB" id="A0AAD4XU25"/>
<organism evidence="2 3">
    <name type="scientific">Papaver atlanticum</name>
    <dbReference type="NCBI Taxonomy" id="357466"/>
    <lineage>
        <taxon>Eukaryota</taxon>
        <taxon>Viridiplantae</taxon>
        <taxon>Streptophyta</taxon>
        <taxon>Embryophyta</taxon>
        <taxon>Tracheophyta</taxon>
        <taxon>Spermatophyta</taxon>
        <taxon>Magnoliopsida</taxon>
        <taxon>Ranunculales</taxon>
        <taxon>Papaveraceae</taxon>
        <taxon>Papaveroideae</taxon>
        <taxon>Papaver</taxon>
    </lineage>
</organism>
<evidence type="ECO:0000313" key="2">
    <source>
        <dbReference type="EMBL" id="KAI3955541.1"/>
    </source>
</evidence>
<accession>A0AAD4XU25</accession>
<dbReference type="Pfam" id="PF19422">
    <property type="entry name" value="Ariadne"/>
    <property type="match status" value="1"/>
</dbReference>
<dbReference type="Proteomes" id="UP001202328">
    <property type="component" value="Unassembled WGS sequence"/>
</dbReference>
<proteinExistence type="predicted"/>
<dbReference type="Gene3D" id="1.20.120.1750">
    <property type="match status" value="1"/>
</dbReference>
<sequence length="160" mass="18771">MAKDHLDRYVFFYERFVGNQKSRLESDKGLQKTKSEDLAKLRVRYGSSEGELQVITDAWLQIIECRRVLKWSYVYGYYLPESERVKKELFGYLQGEDESGLERLHKCAEQELKSYLQENDATEGFDNFRLKLLGLTKSTQTYFENLVRALENGLSDVDSQ</sequence>
<name>A0AAD4XU25_9MAGN</name>
<dbReference type="EMBL" id="JAJJMB010001750">
    <property type="protein sequence ID" value="KAI3955541.1"/>
    <property type="molecule type" value="Genomic_DNA"/>
</dbReference>
<protein>
    <recommendedName>
        <fullName evidence="1">Ariadne domain-containing protein</fullName>
    </recommendedName>
</protein>
<evidence type="ECO:0000259" key="1">
    <source>
        <dbReference type="Pfam" id="PF19422"/>
    </source>
</evidence>
<dbReference type="InterPro" id="IPR045840">
    <property type="entry name" value="Ariadne"/>
</dbReference>
<feature type="domain" description="Ariadne" evidence="1">
    <location>
        <begin position="8"/>
        <end position="154"/>
    </location>
</feature>
<gene>
    <name evidence="2" type="ORF">MKW98_028486</name>
</gene>
<reference evidence="2" key="1">
    <citation type="submission" date="2022-04" db="EMBL/GenBank/DDBJ databases">
        <title>A functionally conserved STORR gene fusion in Papaver species that diverged 16.8 million years ago.</title>
        <authorList>
            <person name="Catania T."/>
        </authorList>
    </citation>
    <scope>NUCLEOTIDE SEQUENCE</scope>
    <source>
        <strain evidence="2">S-188037</strain>
    </source>
</reference>
<comment type="caution">
    <text evidence="2">The sequence shown here is derived from an EMBL/GenBank/DDBJ whole genome shotgun (WGS) entry which is preliminary data.</text>
</comment>
<evidence type="ECO:0000313" key="3">
    <source>
        <dbReference type="Proteomes" id="UP001202328"/>
    </source>
</evidence>